<comment type="similarity">
    <text evidence="3">Belongs to the Maf family. YhdE subfamily.</text>
</comment>
<feature type="active site" description="Proton acceptor" evidence="3">
    <location>
        <position position="69"/>
    </location>
</feature>
<comment type="function">
    <text evidence="3">Nucleoside triphosphate pyrophosphatase that hydrolyzes dTTP and UTP. May have a dual role in cell division arrest and in preventing the incorporation of modified nucleotides into cellular nucleic acids.</text>
</comment>
<dbReference type="GO" id="GO:0009117">
    <property type="term" value="P:nucleotide metabolic process"/>
    <property type="evidence" value="ECO:0007669"/>
    <property type="project" value="UniProtKB-KW"/>
</dbReference>
<dbReference type="EC" id="3.6.1.9" evidence="3"/>
<feature type="site" description="Important for substrate specificity" evidence="3">
    <location>
        <position position="152"/>
    </location>
</feature>
<dbReference type="HAMAP" id="MF_00528">
    <property type="entry name" value="Maf"/>
    <property type="match status" value="1"/>
</dbReference>
<accession>A0A9D1DN04</accession>
<dbReference type="NCBIfam" id="TIGR00172">
    <property type="entry name" value="maf"/>
    <property type="match status" value="1"/>
</dbReference>
<gene>
    <name evidence="4" type="primary">maf</name>
    <name evidence="4" type="ORF">IAD36_09370</name>
</gene>
<evidence type="ECO:0000313" key="5">
    <source>
        <dbReference type="Proteomes" id="UP000824238"/>
    </source>
</evidence>
<comment type="catalytic activity">
    <reaction evidence="3">
        <text>UTP + H2O = UMP + diphosphate + H(+)</text>
        <dbReference type="Rhea" id="RHEA:29395"/>
        <dbReference type="ChEBI" id="CHEBI:15377"/>
        <dbReference type="ChEBI" id="CHEBI:15378"/>
        <dbReference type="ChEBI" id="CHEBI:33019"/>
        <dbReference type="ChEBI" id="CHEBI:46398"/>
        <dbReference type="ChEBI" id="CHEBI:57865"/>
        <dbReference type="EC" id="3.6.1.9"/>
    </reaction>
</comment>
<dbReference type="Gene3D" id="3.90.950.10">
    <property type="match status" value="1"/>
</dbReference>
<sequence length="189" mass="20166">MSIILASGSPRRRELLEMLGLAFEVRPARGGENPPEHAGPEETVLVLSEAKASEVAEHSGPENVIVAADTIVWLDGRLLGKPHSEAEAAQMLRALSGREHEVWTGVTVLGCGRALRGAERTLVRFRALSDEEIAAYIATGEPMDKAGAYGAQGYASLFVEGITGDFFNVMGLPLCRLGKMLAEVGVKLL</sequence>
<dbReference type="Pfam" id="PF02545">
    <property type="entry name" value="Maf"/>
    <property type="match status" value="1"/>
</dbReference>
<dbReference type="PIRSF" id="PIRSF006305">
    <property type="entry name" value="Maf"/>
    <property type="match status" value="1"/>
</dbReference>
<dbReference type="GO" id="GO:0005737">
    <property type="term" value="C:cytoplasm"/>
    <property type="evidence" value="ECO:0007669"/>
    <property type="project" value="UniProtKB-SubCell"/>
</dbReference>
<keyword evidence="3" id="KW-0546">Nucleotide metabolism</keyword>
<evidence type="ECO:0000256" key="2">
    <source>
        <dbReference type="ARBA" id="ARBA00022801"/>
    </source>
</evidence>
<protein>
    <recommendedName>
        <fullName evidence="3">dTTP/UTP pyrophosphatase</fullName>
        <shortName evidence="3">dTTPase/UTPase</shortName>
        <ecNumber evidence="3">3.6.1.9</ecNumber>
    </recommendedName>
    <alternativeName>
        <fullName evidence="3">Nucleoside triphosphate pyrophosphatase</fullName>
    </alternativeName>
    <alternativeName>
        <fullName evidence="3">Nucleotide pyrophosphatase</fullName>
        <shortName evidence="3">Nucleotide PPase</shortName>
    </alternativeName>
</protein>
<dbReference type="AlphaFoldDB" id="A0A9D1DN04"/>
<dbReference type="GO" id="GO:0047429">
    <property type="term" value="F:nucleoside triphosphate diphosphatase activity"/>
    <property type="evidence" value="ECO:0007669"/>
    <property type="project" value="UniProtKB-EC"/>
</dbReference>
<evidence type="ECO:0000256" key="3">
    <source>
        <dbReference type="HAMAP-Rule" id="MF_00528"/>
    </source>
</evidence>
<dbReference type="InterPro" id="IPR029001">
    <property type="entry name" value="ITPase-like_fam"/>
</dbReference>
<dbReference type="InterPro" id="IPR003697">
    <property type="entry name" value="Maf-like"/>
</dbReference>
<organism evidence="4 5">
    <name type="scientific">Candidatus Scatomorpha intestinigallinarum</name>
    <dbReference type="NCBI Taxonomy" id="2840923"/>
    <lineage>
        <taxon>Bacteria</taxon>
        <taxon>Bacillati</taxon>
        <taxon>Bacillota</taxon>
        <taxon>Clostridia</taxon>
        <taxon>Eubacteriales</taxon>
        <taxon>Candidatus Scatomorpha</taxon>
    </lineage>
</organism>
<dbReference type="CDD" id="cd00555">
    <property type="entry name" value="Maf"/>
    <property type="match status" value="1"/>
</dbReference>
<keyword evidence="2 3" id="KW-0378">Hydrolase</keyword>
<dbReference type="Proteomes" id="UP000824238">
    <property type="component" value="Unassembled WGS sequence"/>
</dbReference>
<evidence type="ECO:0000256" key="1">
    <source>
        <dbReference type="ARBA" id="ARBA00001968"/>
    </source>
</evidence>
<reference evidence="4" key="2">
    <citation type="journal article" date="2021" name="PeerJ">
        <title>Extensive microbial diversity within the chicken gut microbiome revealed by metagenomics and culture.</title>
        <authorList>
            <person name="Gilroy R."/>
            <person name="Ravi A."/>
            <person name="Getino M."/>
            <person name="Pursley I."/>
            <person name="Horton D.L."/>
            <person name="Alikhan N.F."/>
            <person name="Baker D."/>
            <person name="Gharbi K."/>
            <person name="Hall N."/>
            <person name="Watson M."/>
            <person name="Adriaenssens E.M."/>
            <person name="Foster-Nyarko E."/>
            <person name="Jarju S."/>
            <person name="Secka A."/>
            <person name="Antonio M."/>
            <person name="Oren A."/>
            <person name="Chaudhuri R.R."/>
            <person name="La Ragione R."/>
            <person name="Hildebrand F."/>
            <person name="Pallen M.J."/>
        </authorList>
    </citation>
    <scope>NUCLEOTIDE SEQUENCE</scope>
    <source>
        <strain evidence="4">ChiGjej3B3-7149</strain>
    </source>
</reference>
<comment type="subcellular location">
    <subcellularLocation>
        <location evidence="3">Cytoplasm</location>
    </subcellularLocation>
</comment>
<evidence type="ECO:0000313" key="4">
    <source>
        <dbReference type="EMBL" id="HIR55787.1"/>
    </source>
</evidence>
<comment type="catalytic activity">
    <reaction evidence="3">
        <text>dTTP + H2O = dTMP + diphosphate + H(+)</text>
        <dbReference type="Rhea" id="RHEA:28534"/>
        <dbReference type="ChEBI" id="CHEBI:15377"/>
        <dbReference type="ChEBI" id="CHEBI:15378"/>
        <dbReference type="ChEBI" id="CHEBI:33019"/>
        <dbReference type="ChEBI" id="CHEBI:37568"/>
        <dbReference type="ChEBI" id="CHEBI:63528"/>
        <dbReference type="EC" id="3.6.1.9"/>
    </reaction>
</comment>
<comment type="cofactor">
    <cofactor evidence="1 3">
        <name>a divalent metal cation</name>
        <dbReference type="ChEBI" id="CHEBI:60240"/>
    </cofactor>
</comment>
<dbReference type="PANTHER" id="PTHR43213">
    <property type="entry name" value="BIFUNCTIONAL DTTP/UTP PYROPHOSPHATASE/METHYLTRANSFERASE PROTEIN-RELATED"/>
    <property type="match status" value="1"/>
</dbReference>
<reference evidence="4" key="1">
    <citation type="submission" date="2020-10" db="EMBL/GenBank/DDBJ databases">
        <authorList>
            <person name="Gilroy R."/>
        </authorList>
    </citation>
    <scope>NUCLEOTIDE SEQUENCE</scope>
    <source>
        <strain evidence="4">ChiGjej3B3-7149</strain>
    </source>
</reference>
<comment type="caution">
    <text evidence="4">The sequence shown here is derived from an EMBL/GenBank/DDBJ whole genome shotgun (WGS) entry which is preliminary data.</text>
</comment>
<feature type="site" description="Important for substrate specificity" evidence="3">
    <location>
        <position position="70"/>
    </location>
</feature>
<name>A0A9D1DN04_9FIRM</name>
<dbReference type="EMBL" id="DVHH01000226">
    <property type="protein sequence ID" value="HIR55787.1"/>
    <property type="molecule type" value="Genomic_DNA"/>
</dbReference>
<keyword evidence="3" id="KW-0963">Cytoplasm</keyword>
<dbReference type="SUPFAM" id="SSF52972">
    <property type="entry name" value="ITPase-like"/>
    <property type="match status" value="1"/>
</dbReference>
<dbReference type="PANTHER" id="PTHR43213:SF5">
    <property type="entry name" value="BIFUNCTIONAL DTTP_UTP PYROPHOSPHATASE_METHYLTRANSFERASE PROTEIN-RELATED"/>
    <property type="match status" value="1"/>
</dbReference>
<feature type="site" description="Important for substrate specificity" evidence="3">
    <location>
        <position position="11"/>
    </location>
</feature>
<comment type="caution">
    <text evidence="3">Lacks conserved residue(s) required for the propagation of feature annotation.</text>
</comment>
<proteinExistence type="inferred from homology"/>